<dbReference type="PROSITE" id="PS50011">
    <property type="entry name" value="PROTEIN_KINASE_DOM"/>
    <property type="match status" value="1"/>
</dbReference>
<evidence type="ECO:0000256" key="5">
    <source>
        <dbReference type="ARBA" id="ARBA00022777"/>
    </source>
</evidence>
<evidence type="ECO:0000256" key="1">
    <source>
        <dbReference type="ARBA" id="ARBA00012513"/>
    </source>
</evidence>
<evidence type="ECO:0000313" key="11">
    <source>
        <dbReference type="Proteomes" id="UP000278807"/>
    </source>
</evidence>
<feature type="domain" description="Protein kinase" evidence="9">
    <location>
        <begin position="1"/>
        <end position="68"/>
    </location>
</feature>
<keyword evidence="4" id="KW-0547">Nucleotide-binding</keyword>
<dbReference type="GO" id="GO:0005956">
    <property type="term" value="C:protein kinase CK2 complex"/>
    <property type="evidence" value="ECO:0007669"/>
    <property type="project" value="TreeGrafter"/>
</dbReference>
<evidence type="ECO:0000256" key="4">
    <source>
        <dbReference type="ARBA" id="ARBA00022741"/>
    </source>
</evidence>
<evidence type="ECO:0000256" key="3">
    <source>
        <dbReference type="ARBA" id="ARBA00022679"/>
    </source>
</evidence>
<name>A0A0R3TYZ5_RODNA</name>
<dbReference type="Proteomes" id="UP000278807">
    <property type="component" value="Unassembled WGS sequence"/>
</dbReference>
<keyword evidence="5" id="KW-0418">Kinase</keyword>
<dbReference type="PROSITE" id="PS00108">
    <property type="entry name" value="PROTEIN_KINASE_ST"/>
    <property type="match status" value="1"/>
</dbReference>
<dbReference type="AlphaFoldDB" id="A0A0R3TYZ5"/>
<dbReference type="SUPFAM" id="SSF56112">
    <property type="entry name" value="Protein kinase-like (PK-like)"/>
    <property type="match status" value="1"/>
</dbReference>
<dbReference type="InterPro" id="IPR011009">
    <property type="entry name" value="Kinase-like_dom_sf"/>
</dbReference>
<evidence type="ECO:0000313" key="12">
    <source>
        <dbReference type="WBParaSite" id="HNAJ_0001309401-mRNA-1"/>
    </source>
</evidence>
<reference evidence="12" key="1">
    <citation type="submission" date="2017-02" db="UniProtKB">
        <authorList>
            <consortium name="WormBaseParasite"/>
        </authorList>
    </citation>
    <scope>IDENTIFICATION</scope>
</reference>
<dbReference type="EMBL" id="UZAE01014945">
    <property type="protein sequence ID" value="VDO14856.1"/>
    <property type="molecule type" value="Genomic_DNA"/>
</dbReference>
<evidence type="ECO:0000256" key="6">
    <source>
        <dbReference type="ARBA" id="ARBA00022840"/>
    </source>
</evidence>
<dbReference type="GO" id="GO:0051726">
    <property type="term" value="P:regulation of cell cycle"/>
    <property type="evidence" value="ECO:0007669"/>
    <property type="project" value="TreeGrafter"/>
</dbReference>
<keyword evidence="11" id="KW-1185">Reference proteome</keyword>
<dbReference type="InterPro" id="IPR008271">
    <property type="entry name" value="Ser/Thr_kinase_AS"/>
</dbReference>
<sequence>MEVEDPALVLEYVVSREFHKEAKSSDPQEITFYMVELLSTLDSYHSHVIIHRDIKNTNIIIDVESRSL</sequence>
<dbReference type="STRING" id="102285.A0A0R3TYZ5"/>
<dbReference type="GO" id="GO:0005634">
    <property type="term" value="C:nucleus"/>
    <property type="evidence" value="ECO:0007669"/>
    <property type="project" value="TreeGrafter"/>
</dbReference>
<evidence type="ECO:0000313" key="10">
    <source>
        <dbReference type="EMBL" id="VDO14856.1"/>
    </source>
</evidence>
<evidence type="ECO:0000256" key="8">
    <source>
        <dbReference type="ARBA" id="ARBA00048679"/>
    </source>
</evidence>
<dbReference type="GO" id="GO:0005524">
    <property type="term" value="F:ATP binding"/>
    <property type="evidence" value="ECO:0007669"/>
    <property type="project" value="UniProtKB-KW"/>
</dbReference>
<organism evidence="12">
    <name type="scientific">Rodentolepis nana</name>
    <name type="common">Dwarf tapeworm</name>
    <name type="synonym">Hymenolepis nana</name>
    <dbReference type="NCBI Taxonomy" id="102285"/>
    <lineage>
        <taxon>Eukaryota</taxon>
        <taxon>Metazoa</taxon>
        <taxon>Spiralia</taxon>
        <taxon>Lophotrochozoa</taxon>
        <taxon>Platyhelminthes</taxon>
        <taxon>Cestoda</taxon>
        <taxon>Eucestoda</taxon>
        <taxon>Cyclophyllidea</taxon>
        <taxon>Hymenolepididae</taxon>
        <taxon>Rodentolepis</taxon>
    </lineage>
</organism>
<comment type="catalytic activity">
    <reaction evidence="7">
        <text>L-threonyl-[protein] + ATP = O-phospho-L-threonyl-[protein] + ADP + H(+)</text>
        <dbReference type="Rhea" id="RHEA:46608"/>
        <dbReference type="Rhea" id="RHEA-COMP:11060"/>
        <dbReference type="Rhea" id="RHEA-COMP:11605"/>
        <dbReference type="ChEBI" id="CHEBI:15378"/>
        <dbReference type="ChEBI" id="CHEBI:30013"/>
        <dbReference type="ChEBI" id="CHEBI:30616"/>
        <dbReference type="ChEBI" id="CHEBI:61977"/>
        <dbReference type="ChEBI" id="CHEBI:456216"/>
        <dbReference type="EC" id="2.7.11.1"/>
    </reaction>
</comment>
<accession>A0A0R3TYZ5</accession>
<dbReference type="Gene3D" id="1.10.510.10">
    <property type="entry name" value="Transferase(Phosphotransferase) domain 1"/>
    <property type="match status" value="1"/>
</dbReference>
<keyword evidence="6" id="KW-0067">ATP-binding</keyword>
<dbReference type="InterPro" id="IPR000719">
    <property type="entry name" value="Prot_kinase_dom"/>
</dbReference>
<proteinExistence type="predicted"/>
<comment type="catalytic activity">
    <reaction evidence="8">
        <text>L-seryl-[protein] + ATP = O-phospho-L-seryl-[protein] + ADP + H(+)</text>
        <dbReference type="Rhea" id="RHEA:17989"/>
        <dbReference type="Rhea" id="RHEA-COMP:9863"/>
        <dbReference type="Rhea" id="RHEA-COMP:11604"/>
        <dbReference type="ChEBI" id="CHEBI:15378"/>
        <dbReference type="ChEBI" id="CHEBI:29999"/>
        <dbReference type="ChEBI" id="CHEBI:30616"/>
        <dbReference type="ChEBI" id="CHEBI:83421"/>
        <dbReference type="ChEBI" id="CHEBI:456216"/>
        <dbReference type="EC" id="2.7.11.1"/>
    </reaction>
</comment>
<dbReference type="EC" id="2.7.11.1" evidence="1"/>
<dbReference type="Pfam" id="PF00069">
    <property type="entry name" value="Pkinase"/>
    <property type="match status" value="1"/>
</dbReference>
<reference evidence="10 11" key="2">
    <citation type="submission" date="2018-11" db="EMBL/GenBank/DDBJ databases">
        <authorList>
            <consortium name="Pathogen Informatics"/>
        </authorList>
    </citation>
    <scope>NUCLEOTIDE SEQUENCE [LARGE SCALE GENOMIC DNA]</scope>
</reference>
<dbReference type="GO" id="GO:0005829">
    <property type="term" value="C:cytosol"/>
    <property type="evidence" value="ECO:0007669"/>
    <property type="project" value="TreeGrafter"/>
</dbReference>
<dbReference type="GO" id="GO:0004674">
    <property type="term" value="F:protein serine/threonine kinase activity"/>
    <property type="evidence" value="ECO:0007669"/>
    <property type="project" value="UniProtKB-KW"/>
</dbReference>
<dbReference type="PANTHER" id="PTHR24054">
    <property type="entry name" value="CASEIN KINASE II SUBUNIT ALPHA"/>
    <property type="match status" value="1"/>
</dbReference>
<keyword evidence="3" id="KW-0808">Transferase</keyword>
<evidence type="ECO:0000256" key="2">
    <source>
        <dbReference type="ARBA" id="ARBA00022527"/>
    </source>
</evidence>
<evidence type="ECO:0000259" key="9">
    <source>
        <dbReference type="PROSITE" id="PS50011"/>
    </source>
</evidence>
<dbReference type="WBParaSite" id="HNAJ_0001309401-mRNA-1">
    <property type="protein sequence ID" value="HNAJ_0001309401-mRNA-1"/>
    <property type="gene ID" value="HNAJ_0001309401"/>
</dbReference>
<dbReference type="OrthoDB" id="10020333at2759"/>
<dbReference type="PANTHER" id="PTHR24054:SF0">
    <property type="entry name" value="CASEIN KINASE II SUBUNIT ALPHA"/>
    <property type="match status" value="1"/>
</dbReference>
<dbReference type="InterPro" id="IPR045216">
    <property type="entry name" value="CK2_alpha"/>
</dbReference>
<gene>
    <name evidence="10" type="ORF">HNAJ_LOCUS13068</name>
</gene>
<protein>
    <recommendedName>
        <fullName evidence="1">non-specific serine/threonine protein kinase</fullName>
        <ecNumber evidence="1">2.7.11.1</ecNumber>
    </recommendedName>
</protein>
<evidence type="ECO:0000256" key="7">
    <source>
        <dbReference type="ARBA" id="ARBA00047899"/>
    </source>
</evidence>
<keyword evidence="2" id="KW-0723">Serine/threonine-protein kinase</keyword>